<keyword evidence="7" id="KW-1185">Reference proteome</keyword>
<dbReference type="PANTHER" id="PTHR31415">
    <property type="entry name" value="OS05G0367900 PROTEIN"/>
    <property type="match status" value="1"/>
</dbReference>
<reference evidence="6 7" key="1">
    <citation type="journal article" date="2023" name="Hortic Res">
        <title>The complete reference genome for grapevine (Vitis vinifera L.) genetics and breeding.</title>
        <authorList>
            <person name="Shi X."/>
            <person name="Cao S."/>
            <person name="Wang X."/>
            <person name="Huang S."/>
            <person name="Wang Y."/>
            <person name="Liu Z."/>
            <person name="Liu W."/>
            <person name="Leng X."/>
            <person name="Peng Y."/>
            <person name="Wang N."/>
            <person name="Wang Y."/>
            <person name="Ma Z."/>
            <person name="Xu X."/>
            <person name="Zhang F."/>
            <person name="Xue H."/>
            <person name="Zhong H."/>
            <person name="Wang Y."/>
            <person name="Zhang K."/>
            <person name="Velt A."/>
            <person name="Avia K."/>
            <person name="Holtgrawe D."/>
            <person name="Grimplet J."/>
            <person name="Matus J.T."/>
            <person name="Ware D."/>
            <person name="Wu X."/>
            <person name="Wang H."/>
            <person name="Liu C."/>
            <person name="Fang Y."/>
            <person name="Rustenholz C."/>
            <person name="Cheng Z."/>
            <person name="Xiao H."/>
            <person name="Zhou Y."/>
        </authorList>
    </citation>
    <scope>NUCLEOTIDE SEQUENCE [LARGE SCALE GENOMIC DNA]</scope>
    <source>
        <strain evidence="7">cv. Pinot noir / PN40024</strain>
        <tissue evidence="6">Leaf</tissue>
    </source>
</reference>
<evidence type="ECO:0000256" key="3">
    <source>
        <dbReference type="ARBA" id="ARBA00022989"/>
    </source>
</evidence>
<dbReference type="Pfam" id="PF03168">
    <property type="entry name" value="LEA_2"/>
    <property type="match status" value="1"/>
</dbReference>
<evidence type="ECO:0000256" key="4">
    <source>
        <dbReference type="ARBA" id="ARBA00023136"/>
    </source>
</evidence>
<dbReference type="InterPro" id="IPR044839">
    <property type="entry name" value="NDR1-like"/>
</dbReference>
<dbReference type="EMBL" id="CP126657">
    <property type="protein sequence ID" value="WJZ95789.1"/>
    <property type="molecule type" value="Genomic_DNA"/>
</dbReference>
<evidence type="ECO:0000259" key="5">
    <source>
        <dbReference type="Pfam" id="PF03168"/>
    </source>
</evidence>
<evidence type="ECO:0000313" key="6">
    <source>
        <dbReference type="EMBL" id="WJZ95789.1"/>
    </source>
</evidence>
<name>A0ABY9CL17_VITVI</name>
<protein>
    <recommendedName>
        <fullName evidence="5">Late embryogenesis abundant protein LEA-2 subgroup domain-containing protein</fullName>
    </recommendedName>
</protein>
<evidence type="ECO:0000313" key="7">
    <source>
        <dbReference type="Proteomes" id="UP001227230"/>
    </source>
</evidence>
<proteinExistence type="predicted"/>
<feature type="domain" description="Late embryogenesis abundant protein LEA-2 subgroup" evidence="5">
    <location>
        <begin position="58"/>
        <end position="139"/>
    </location>
</feature>
<keyword evidence="2" id="KW-0812">Transmembrane</keyword>
<sequence>MSLIPKCPVSTISNVYTPALDGWNSTAFRKNESVPAPPHKNDSAWNISIIFSLQITKPNKGIGIYYSDLYFTLYNSNASLGVNRLPAFYQGHKKTVTFHVLVNVDQQFWRGIIVRKRDLRVGLKTVIRYEIFSFKTKHRSVAFEAQVPIGSDGRILGGEYTELHR</sequence>
<comment type="subcellular location">
    <subcellularLocation>
        <location evidence="1">Membrane</location>
        <topology evidence="1">Single-pass membrane protein</topology>
    </subcellularLocation>
</comment>
<dbReference type="PANTHER" id="PTHR31415:SF125">
    <property type="entry name" value="HARPIN INDUCING PROTEIN 1-LIKE 9"/>
    <property type="match status" value="1"/>
</dbReference>
<organism evidence="6 7">
    <name type="scientific">Vitis vinifera</name>
    <name type="common">Grape</name>
    <dbReference type="NCBI Taxonomy" id="29760"/>
    <lineage>
        <taxon>Eukaryota</taxon>
        <taxon>Viridiplantae</taxon>
        <taxon>Streptophyta</taxon>
        <taxon>Embryophyta</taxon>
        <taxon>Tracheophyta</taxon>
        <taxon>Spermatophyta</taxon>
        <taxon>Magnoliopsida</taxon>
        <taxon>eudicotyledons</taxon>
        <taxon>Gunneridae</taxon>
        <taxon>Pentapetalae</taxon>
        <taxon>rosids</taxon>
        <taxon>Vitales</taxon>
        <taxon>Vitaceae</taxon>
        <taxon>Viteae</taxon>
        <taxon>Vitis</taxon>
    </lineage>
</organism>
<keyword evidence="3" id="KW-1133">Transmembrane helix</keyword>
<accession>A0ABY9CL17</accession>
<dbReference type="InterPro" id="IPR004864">
    <property type="entry name" value="LEA_2"/>
</dbReference>
<evidence type="ECO:0000256" key="1">
    <source>
        <dbReference type="ARBA" id="ARBA00004167"/>
    </source>
</evidence>
<dbReference type="Proteomes" id="UP001227230">
    <property type="component" value="Chromosome 10"/>
</dbReference>
<evidence type="ECO:0000256" key="2">
    <source>
        <dbReference type="ARBA" id="ARBA00022692"/>
    </source>
</evidence>
<keyword evidence="4" id="KW-0472">Membrane</keyword>
<gene>
    <name evidence="6" type="ORF">VitviT2T_014529</name>
</gene>